<dbReference type="OrthoDB" id="3558376at2759"/>
<reference evidence="1 2" key="1">
    <citation type="submission" date="2016-03" db="EMBL/GenBank/DDBJ databases">
        <authorList>
            <person name="Ploux O."/>
        </authorList>
    </citation>
    <scope>NUCLEOTIDE SEQUENCE [LARGE SCALE GENOMIC DNA]</scope>
    <source>
        <strain evidence="1 2">UAMH 11012</strain>
    </source>
</reference>
<dbReference type="STRING" id="576137.A0A1L7XP22"/>
<gene>
    <name evidence="1" type="ORF">PAC_16701</name>
</gene>
<evidence type="ECO:0008006" key="3">
    <source>
        <dbReference type="Google" id="ProtNLM"/>
    </source>
</evidence>
<dbReference type="AlphaFoldDB" id="A0A1L7XP22"/>
<evidence type="ECO:0000313" key="2">
    <source>
        <dbReference type="Proteomes" id="UP000184330"/>
    </source>
</evidence>
<proteinExistence type="predicted"/>
<dbReference type="Proteomes" id="UP000184330">
    <property type="component" value="Unassembled WGS sequence"/>
</dbReference>
<name>A0A1L7XP22_9HELO</name>
<accession>A0A1L7XP22</accession>
<organism evidence="1 2">
    <name type="scientific">Phialocephala subalpina</name>
    <dbReference type="NCBI Taxonomy" id="576137"/>
    <lineage>
        <taxon>Eukaryota</taxon>
        <taxon>Fungi</taxon>
        <taxon>Dikarya</taxon>
        <taxon>Ascomycota</taxon>
        <taxon>Pezizomycotina</taxon>
        <taxon>Leotiomycetes</taxon>
        <taxon>Helotiales</taxon>
        <taxon>Mollisiaceae</taxon>
        <taxon>Phialocephala</taxon>
        <taxon>Phialocephala fortinii species complex</taxon>
    </lineage>
</organism>
<keyword evidence="2" id="KW-1185">Reference proteome</keyword>
<protein>
    <recommendedName>
        <fullName evidence="3">BTB domain-containing protein</fullName>
    </recommendedName>
</protein>
<evidence type="ECO:0000313" key="1">
    <source>
        <dbReference type="EMBL" id="CZR66800.1"/>
    </source>
</evidence>
<dbReference type="EMBL" id="FJOG01000039">
    <property type="protein sequence ID" value="CZR66800.1"/>
    <property type="molecule type" value="Genomic_DNA"/>
</dbReference>
<sequence>MATIFIHYDPKGDVELILEKQDIPHTNQTPASPSNKQGAPTKCTVGPVEIKVNKFRLRVSSHKLISSSRYFQAMLEGPGFREQQELKEKGFVAVELLDPEDNPTAMIVILGILQGNKAQVPEEWHELVKPSAIAWFTKLANDPYFLHTLWKDTLWQCLWIAWVFGMKDHFKLLSEIAQGDGRAPIDLTDESIRLPSRIIKAINDQRDAAFQKIEQTVDNFRKDLLDSRRQSDDRKQEKKMIRRMVLGDATFCSQALKIGEYATPDHNGSSVYLLKDRIERMQSTTGFFVHKEGSNGRDDSFVPVGGPFDLKHALQKAIDELKIEAWGLDYDDFKPTILGKRPASAVEQE</sequence>